<evidence type="ECO:0000256" key="5">
    <source>
        <dbReference type="ARBA" id="ARBA00023002"/>
    </source>
</evidence>
<keyword evidence="5" id="KW-0560">Oxidoreductase</keyword>
<evidence type="ECO:0000313" key="9">
    <source>
        <dbReference type="Proteomes" id="UP000092839"/>
    </source>
</evidence>
<evidence type="ECO:0000256" key="2">
    <source>
        <dbReference type="ARBA" id="ARBA00010790"/>
    </source>
</evidence>
<dbReference type="Pfam" id="PF00732">
    <property type="entry name" value="GMC_oxred_N"/>
    <property type="match status" value="1"/>
</dbReference>
<dbReference type="InterPro" id="IPR036188">
    <property type="entry name" value="FAD/NAD-bd_sf"/>
</dbReference>
<feature type="domain" description="Glucose-methanol-choline oxidoreductase N-terminal" evidence="6">
    <location>
        <begin position="189"/>
        <end position="290"/>
    </location>
</feature>
<dbReference type="SUPFAM" id="SSF51905">
    <property type="entry name" value="FAD/NAD(P)-binding domain"/>
    <property type="match status" value="1"/>
</dbReference>
<sequence length="504" mass="53425">MTASAVDVCVVGSGASGSIVAHEIARNGFRVLVLEEGRTLLPGASLATVQSGFDDALVPSPAGTLTPFGRPWSVSALGGGMTLYAGIAFRYRTVDFDARAHVAADALDPVWPIDYAELRPYYEELERRMGVARLPGADPLEPPSDPAVLPPHEYSPQGLLIAKAGGRLGRLPFPTPLAINSLPYGGRPACHCCGPCNEHLCPTGARADARSPFIDVPLPPGALTVALGSKAVHIGLGNVSRADSVEWLDTVTSQRARVRARCVVLTGNAVQSAALLLRSAQSAAPNGIGNATGMVGSGISFKISGYVSGSTTLDRLPARSPGGPFSTVAMSDHYLDDEAPSGLGGMIYEASPAEQAVCDGTIALRLHFLAADQPMRKNTVRLANSRDRLGLQKIILEYWTHPLDKRRLGYLSRRASELLAEAGVKKVDYQDSNYQFGRGHLHGGCRAGVDPTESVVDRWGRVHDIDNLYVADGGFFPYSGGVNPTFTIQANALRIARRIATQLA</sequence>
<dbReference type="OrthoDB" id="9798604at2"/>
<dbReference type="Pfam" id="PF13450">
    <property type="entry name" value="NAD_binding_8"/>
    <property type="match status" value="1"/>
</dbReference>
<gene>
    <name evidence="8" type="ORF">LMTR13_23760</name>
</gene>
<dbReference type="PANTHER" id="PTHR42784">
    <property type="entry name" value="PYRANOSE 2-OXIDASE"/>
    <property type="match status" value="1"/>
</dbReference>
<keyword evidence="4" id="KW-0274">FAD</keyword>
<dbReference type="AlphaFoldDB" id="A0A1B1UIY7"/>
<keyword evidence="3" id="KW-0285">Flavoprotein</keyword>
<evidence type="ECO:0000259" key="6">
    <source>
        <dbReference type="Pfam" id="PF00732"/>
    </source>
</evidence>
<dbReference type="STRING" id="1274631.LMTR13_23760"/>
<dbReference type="InterPro" id="IPR007867">
    <property type="entry name" value="GMC_OxRtase_C"/>
</dbReference>
<dbReference type="Proteomes" id="UP000092839">
    <property type="component" value="Chromosome"/>
</dbReference>
<evidence type="ECO:0000256" key="1">
    <source>
        <dbReference type="ARBA" id="ARBA00001974"/>
    </source>
</evidence>
<organism evidence="8 9">
    <name type="scientific">Bradyrhizobium icense</name>
    <dbReference type="NCBI Taxonomy" id="1274631"/>
    <lineage>
        <taxon>Bacteria</taxon>
        <taxon>Pseudomonadati</taxon>
        <taxon>Pseudomonadota</taxon>
        <taxon>Alphaproteobacteria</taxon>
        <taxon>Hyphomicrobiales</taxon>
        <taxon>Nitrobacteraceae</taxon>
        <taxon>Bradyrhizobium</taxon>
    </lineage>
</organism>
<evidence type="ECO:0008006" key="10">
    <source>
        <dbReference type="Google" id="ProtNLM"/>
    </source>
</evidence>
<dbReference type="Pfam" id="PF05199">
    <property type="entry name" value="GMC_oxred_C"/>
    <property type="match status" value="1"/>
</dbReference>
<dbReference type="KEGG" id="bic:LMTR13_23760"/>
<dbReference type="InterPro" id="IPR000172">
    <property type="entry name" value="GMC_OxRdtase_N"/>
</dbReference>
<dbReference type="Gene3D" id="3.50.50.60">
    <property type="entry name" value="FAD/NAD(P)-binding domain"/>
    <property type="match status" value="2"/>
</dbReference>
<evidence type="ECO:0000256" key="3">
    <source>
        <dbReference type="ARBA" id="ARBA00022630"/>
    </source>
</evidence>
<dbReference type="PANTHER" id="PTHR42784:SF1">
    <property type="entry name" value="PYRANOSE 2-OXIDASE"/>
    <property type="match status" value="1"/>
</dbReference>
<protein>
    <recommendedName>
        <fullName evidence="10">GMC family oxidoreductase</fullName>
    </recommendedName>
</protein>
<accession>A0A1B1UIY7</accession>
<evidence type="ECO:0000256" key="4">
    <source>
        <dbReference type="ARBA" id="ARBA00022827"/>
    </source>
</evidence>
<dbReference type="GO" id="GO:0016614">
    <property type="term" value="F:oxidoreductase activity, acting on CH-OH group of donors"/>
    <property type="evidence" value="ECO:0007669"/>
    <property type="project" value="InterPro"/>
</dbReference>
<comment type="similarity">
    <text evidence="2">Belongs to the GMC oxidoreductase family.</text>
</comment>
<keyword evidence="9" id="KW-1185">Reference proteome</keyword>
<dbReference type="EMBL" id="CP016428">
    <property type="protein sequence ID" value="ANW02732.1"/>
    <property type="molecule type" value="Genomic_DNA"/>
</dbReference>
<reference evidence="8 9" key="1">
    <citation type="submission" date="2016-07" db="EMBL/GenBank/DDBJ databases">
        <title>Complete genome sequence of Bradyrhizobium icense LMTR 13T, a potential inoculant strain isolated from lima bean (Phaseolus lunatus) in Peru.</title>
        <authorList>
            <person name="Ormeno-Orrillo E."/>
            <person name="Duran D."/>
            <person name="Rogel M.A."/>
            <person name="Rey L."/>
            <person name="Imperial J."/>
            <person name="Ruiz-Argueso T."/>
            <person name="Martinez-Romero E."/>
        </authorList>
    </citation>
    <scope>NUCLEOTIDE SEQUENCE [LARGE SCALE GENOMIC DNA]</scope>
    <source>
        <strain evidence="8 9">LMTR 13</strain>
    </source>
</reference>
<evidence type="ECO:0000313" key="8">
    <source>
        <dbReference type="EMBL" id="ANW02732.1"/>
    </source>
</evidence>
<proteinExistence type="inferred from homology"/>
<evidence type="ECO:0000259" key="7">
    <source>
        <dbReference type="Pfam" id="PF05199"/>
    </source>
</evidence>
<name>A0A1B1UIY7_9BRAD</name>
<dbReference type="GO" id="GO:0050660">
    <property type="term" value="F:flavin adenine dinucleotide binding"/>
    <property type="evidence" value="ECO:0007669"/>
    <property type="project" value="InterPro"/>
</dbReference>
<feature type="domain" description="Glucose-methanol-choline oxidoreductase C-terminal" evidence="7">
    <location>
        <begin position="374"/>
        <end position="492"/>
    </location>
</feature>
<comment type="cofactor">
    <cofactor evidence="1">
        <name>FAD</name>
        <dbReference type="ChEBI" id="CHEBI:57692"/>
    </cofactor>
</comment>
<dbReference type="InterPro" id="IPR051473">
    <property type="entry name" value="P2Ox-like"/>
</dbReference>